<evidence type="ECO:0000313" key="2">
    <source>
        <dbReference type="Proteomes" id="UP001165101"/>
    </source>
</evidence>
<name>A0ACB5THV3_CANBO</name>
<organism evidence="1 2">
    <name type="scientific">Candida boidinii</name>
    <name type="common">Yeast</name>
    <dbReference type="NCBI Taxonomy" id="5477"/>
    <lineage>
        <taxon>Eukaryota</taxon>
        <taxon>Fungi</taxon>
        <taxon>Dikarya</taxon>
        <taxon>Ascomycota</taxon>
        <taxon>Saccharomycotina</taxon>
        <taxon>Pichiomycetes</taxon>
        <taxon>Pichiales</taxon>
        <taxon>Pichiaceae</taxon>
        <taxon>Ogataea</taxon>
        <taxon>Ogataea/Candida clade</taxon>
    </lineage>
</organism>
<sequence>MTTYSSQTVPQLKDLLKARGLSTTGVKAELISRLEESDKIAAELDIEDGANTSVAAPVTEVAPAPVEEAAPISEAAPVTESIAPVSEAPKAEVTEVSEPTEPETAPVFEEKKELTPEELKAAAIDLLTKKIARSRKFGNEEEAASFEGNLKRIEKFGIALDSPIARELGVAPKERRRSFNGSKNGNRHHNNNKHGNRNGNKYGGIKKNRSNSRGGNNGRPNFKNGNRNQRRD</sequence>
<gene>
    <name evidence="1" type="ORF">Cboi01_000093700</name>
</gene>
<proteinExistence type="predicted"/>
<comment type="caution">
    <text evidence="1">The sequence shown here is derived from an EMBL/GenBank/DDBJ whole genome shotgun (WGS) entry which is preliminary data.</text>
</comment>
<dbReference type="EMBL" id="BSXV01000301">
    <property type="protein sequence ID" value="GME88505.1"/>
    <property type="molecule type" value="Genomic_DNA"/>
</dbReference>
<reference evidence="1" key="1">
    <citation type="submission" date="2023-04" db="EMBL/GenBank/DDBJ databases">
        <title>Candida boidinii NBRC 1967.</title>
        <authorList>
            <person name="Ichikawa N."/>
            <person name="Sato H."/>
            <person name="Tonouchi N."/>
        </authorList>
    </citation>
    <scope>NUCLEOTIDE SEQUENCE</scope>
    <source>
        <strain evidence="1">NBRC 1967</strain>
    </source>
</reference>
<evidence type="ECO:0000313" key="1">
    <source>
        <dbReference type="EMBL" id="GME88505.1"/>
    </source>
</evidence>
<protein>
    <submittedName>
        <fullName evidence="1">Unnamed protein product</fullName>
    </submittedName>
</protein>
<accession>A0ACB5THV3</accession>
<keyword evidence="2" id="KW-1185">Reference proteome</keyword>
<dbReference type="Proteomes" id="UP001165101">
    <property type="component" value="Unassembled WGS sequence"/>
</dbReference>